<dbReference type="InterPro" id="IPR005152">
    <property type="entry name" value="Lipase_secreted"/>
</dbReference>
<dbReference type="SUPFAM" id="SSF53474">
    <property type="entry name" value="alpha/beta-Hydrolases"/>
    <property type="match status" value="1"/>
</dbReference>
<proteinExistence type="predicted"/>
<evidence type="ECO:0000256" key="1">
    <source>
        <dbReference type="SAM" id="SignalP"/>
    </source>
</evidence>
<comment type="caution">
    <text evidence="2">The sequence shown here is derived from an EMBL/GenBank/DDBJ whole genome shotgun (WGS) entry which is preliminary data.</text>
</comment>
<dbReference type="PANTHER" id="PTHR34853:SF1">
    <property type="entry name" value="LIPASE 5"/>
    <property type="match status" value="1"/>
</dbReference>
<reference evidence="3" key="1">
    <citation type="journal article" date="2019" name="Int. J. Syst. Evol. Microbiol.">
        <title>The Global Catalogue of Microorganisms (GCM) 10K type strain sequencing project: providing services to taxonomists for standard genome sequencing and annotation.</title>
        <authorList>
            <consortium name="The Broad Institute Genomics Platform"/>
            <consortium name="The Broad Institute Genome Sequencing Center for Infectious Disease"/>
            <person name="Wu L."/>
            <person name="Ma J."/>
        </authorList>
    </citation>
    <scope>NUCLEOTIDE SEQUENCE [LARGE SCALE GENOMIC DNA]</scope>
    <source>
        <strain evidence="3">JCM 16259</strain>
    </source>
</reference>
<feature type="chain" id="PRO_5047279736" evidence="1">
    <location>
        <begin position="36"/>
        <end position="409"/>
    </location>
</feature>
<gene>
    <name evidence="2" type="ORF">GCM10009858_24250</name>
</gene>
<sequence>MLRSTHRLPRTRRVVGVLVLALAAAVMAPVTTARADGFYDPPPSVAAAPGTVLRSEAMIFYLDPARTIRSTAHATRVMYATRDRTGAPIAVTGTVLVPPVPWVGKGQRPVIGYAAGTQGMGDQCAPSRQLAAGSEYEGAFISGLLARGYAVAMTDYQGLGTPGTHTYMVRAAQAHAVLDMVRAAQRLPGSGLPTAGPVMLAGYSQGGGASAAAAELAPTYAPELELKGAVAGAVPAELGAVAAHLDGSLYSAFALYAVAGQAAAYGLDLGTVLNDRGTSVIHAVEGECVGESIALHAFTRSSDLTKDGRSLTELAATEPFRSIIADQRIGRLEPTVPVLLTHSVLDDVIPYAVGRGLAHDWCARGANVAFSANVTPTHVGGAVPSFAKEYAFLEARVAGLPQVSDCWWL</sequence>
<dbReference type="InterPro" id="IPR029058">
    <property type="entry name" value="AB_hydrolase_fold"/>
</dbReference>
<feature type="signal peptide" evidence="1">
    <location>
        <begin position="1"/>
        <end position="35"/>
    </location>
</feature>
<dbReference type="Proteomes" id="UP001500730">
    <property type="component" value="Unassembled WGS sequence"/>
</dbReference>
<dbReference type="RefSeq" id="WP_344255171.1">
    <property type="nucleotide sequence ID" value="NZ_BAAARE010000010.1"/>
</dbReference>
<keyword evidence="1" id="KW-0732">Signal</keyword>
<organism evidence="2 3">
    <name type="scientific">Terrabacter carboxydivorans</name>
    <dbReference type="NCBI Taxonomy" id="619730"/>
    <lineage>
        <taxon>Bacteria</taxon>
        <taxon>Bacillati</taxon>
        <taxon>Actinomycetota</taxon>
        <taxon>Actinomycetes</taxon>
        <taxon>Micrococcales</taxon>
        <taxon>Intrasporangiaceae</taxon>
        <taxon>Terrabacter</taxon>
    </lineage>
</organism>
<keyword evidence="3" id="KW-1185">Reference proteome</keyword>
<name>A0ABP5YQQ8_9MICO</name>
<dbReference type="Gene3D" id="1.10.260.130">
    <property type="match status" value="1"/>
</dbReference>
<dbReference type="Gene3D" id="3.40.50.1820">
    <property type="entry name" value="alpha/beta hydrolase"/>
    <property type="match status" value="1"/>
</dbReference>
<dbReference type="Pfam" id="PF03583">
    <property type="entry name" value="LIP"/>
    <property type="match status" value="1"/>
</dbReference>
<accession>A0ABP5YQQ8</accession>
<evidence type="ECO:0000313" key="3">
    <source>
        <dbReference type="Proteomes" id="UP001500730"/>
    </source>
</evidence>
<evidence type="ECO:0000313" key="2">
    <source>
        <dbReference type="EMBL" id="GAA2485459.1"/>
    </source>
</evidence>
<protein>
    <submittedName>
        <fullName evidence="2">Lipase family protein</fullName>
    </submittedName>
</protein>
<dbReference type="EMBL" id="BAAARE010000010">
    <property type="protein sequence ID" value="GAA2485459.1"/>
    <property type="molecule type" value="Genomic_DNA"/>
</dbReference>
<dbReference type="PANTHER" id="PTHR34853">
    <property type="match status" value="1"/>
</dbReference>
<dbReference type="PIRSF" id="PIRSF029171">
    <property type="entry name" value="Esterase_LipA"/>
    <property type="match status" value="1"/>
</dbReference>